<keyword evidence="2" id="KW-1185">Reference proteome</keyword>
<reference evidence="1 2" key="1">
    <citation type="submission" date="2014-06" db="EMBL/GenBank/DDBJ databases">
        <authorList>
            <person name="Ngugi D.K."/>
            <person name="Blom J."/>
            <person name="Alam I."/>
            <person name="Rashid M."/>
            <person name="Baalawi W."/>
            <person name="Zhang G."/>
            <person name="Hikmawan T."/>
            <person name="Guan Y."/>
            <person name="Antunes A."/>
            <person name="Siam R."/>
            <person name="El-Dorry H."/>
            <person name="Bajic V."/>
            <person name="Stingl U."/>
        </authorList>
    </citation>
    <scope>NUCLEOTIDE SEQUENCE [LARGE SCALE GENOMIC DNA]</scope>
    <source>
        <strain evidence="1">SCGC RSA3</strain>
    </source>
</reference>
<evidence type="ECO:0000313" key="2">
    <source>
        <dbReference type="Proteomes" id="UP000029383"/>
    </source>
</evidence>
<gene>
    <name evidence="1" type="ORF">SCCGRSA3_01197</name>
</gene>
<accession>A0A087RY16</accession>
<organism evidence="1 2">
    <name type="scientific">Marine Group I thaumarchaeote SCGC RSA3</name>
    <dbReference type="NCBI Taxonomy" id="1503183"/>
    <lineage>
        <taxon>Archaea</taxon>
        <taxon>Nitrososphaerota</taxon>
        <taxon>Marine Group I</taxon>
    </lineage>
</organism>
<evidence type="ECO:0000313" key="1">
    <source>
        <dbReference type="EMBL" id="KFM18370.1"/>
    </source>
</evidence>
<sequence length="72" mass="8208">MSAVLNSLRSEKLISLESELTKTSENRDDLQLKSETFQGEVDEIDSSIPQLVSEIEKKLRLFSNTKYTLLMS</sequence>
<dbReference type="AlphaFoldDB" id="A0A087RY16"/>
<dbReference type="Proteomes" id="UP000029383">
    <property type="component" value="Unassembled WGS sequence"/>
</dbReference>
<dbReference type="EMBL" id="JOTD01000043">
    <property type="protein sequence ID" value="KFM18370.1"/>
    <property type="molecule type" value="Genomic_DNA"/>
</dbReference>
<comment type="caution">
    <text evidence="1">The sequence shown here is derived from an EMBL/GenBank/DDBJ whole genome shotgun (WGS) entry which is preliminary data.</text>
</comment>
<proteinExistence type="predicted"/>
<protein>
    <submittedName>
        <fullName evidence="1">Uncharacterized protein</fullName>
    </submittedName>
</protein>
<name>A0A087RY16_9ARCH</name>